<accession>F0T7N5</accession>
<dbReference type="GeneID" id="10277814"/>
<dbReference type="KEGG" id="mel:Metbo_1363"/>
<dbReference type="EMBL" id="CP002551">
    <property type="protein sequence ID" value="ADZ09603.1"/>
    <property type="molecule type" value="Genomic_DNA"/>
</dbReference>
<keyword evidence="4" id="KW-1185">Reference proteome</keyword>
<feature type="transmembrane region" description="Helical" evidence="2">
    <location>
        <begin position="143"/>
        <end position="163"/>
    </location>
</feature>
<proteinExistence type="predicted"/>
<dbReference type="eggNOG" id="arCOG00373">
    <property type="taxonomic scope" value="Archaea"/>
</dbReference>
<dbReference type="AlphaFoldDB" id="F0T7N5"/>
<feature type="transmembrane region" description="Helical" evidence="2">
    <location>
        <begin position="175"/>
        <end position="193"/>
    </location>
</feature>
<evidence type="ECO:0000313" key="4">
    <source>
        <dbReference type="Proteomes" id="UP000007490"/>
    </source>
</evidence>
<feature type="transmembrane region" description="Helical" evidence="2">
    <location>
        <begin position="84"/>
        <end position="103"/>
    </location>
</feature>
<evidence type="ECO:0000256" key="1">
    <source>
        <dbReference type="SAM" id="Coils"/>
    </source>
</evidence>
<dbReference type="OrthoDB" id="71242at2157"/>
<keyword evidence="2" id="KW-0812">Transmembrane</keyword>
<name>F0T7N5_METLA</name>
<feature type="coiled-coil region" evidence="1">
    <location>
        <begin position="6"/>
        <end position="76"/>
    </location>
</feature>
<dbReference type="STRING" id="877455.Metbo_1363"/>
<dbReference type="Proteomes" id="UP000007490">
    <property type="component" value="Chromosome"/>
</dbReference>
<evidence type="ECO:0000256" key="2">
    <source>
        <dbReference type="SAM" id="Phobius"/>
    </source>
</evidence>
<protein>
    <submittedName>
        <fullName evidence="3">Uncharacterized protein</fullName>
    </submittedName>
</protein>
<evidence type="ECO:0000313" key="3">
    <source>
        <dbReference type="EMBL" id="ADZ09603.1"/>
    </source>
</evidence>
<gene>
    <name evidence="3" type="ordered locus">Metbo_1363</name>
</gene>
<feature type="transmembrane region" description="Helical" evidence="2">
    <location>
        <begin position="109"/>
        <end position="131"/>
    </location>
</feature>
<keyword evidence="1" id="KW-0175">Coiled coil</keyword>
<sequence>MDESNKQELDEEIKKLLNERNELNNDIRNLDWAKIIKLEKENEELQRKVEWLDKDKKRMEREKENLNRQVLNSRHKKWFNTVKMILILGVIDLLIIPLIITLLGLSILWIFLGIGVVTFFGTLIIANYMSGTGQFNSGEIRKAITTSVIVVYLIFIPLITFGSIQIPNDGTVKGIVQNFTWIVGIIVVFYFISRSIEEYGKAKNEE</sequence>
<reference evidence="3 4" key="2">
    <citation type="journal article" date="2014" name="Int. J. Syst. Evol. Microbiol.">
        <title>Methanobacterium paludis sp. nov. and a novel strain of Methanobacterium lacus isolated from northern peatlands.</title>
        <authorList>
            <person name="Cadillo-Quiroz H."/>
            <person name="Brauer S.L."/>
            <person name="Goodson N."/>
            <person name="Yavitt J.B."/>
            <person name="Zinder S.H."/>
        </authorList>
    </citation>
    <scope>NUCLEOTIDE SEQUENCE [LARGE SCALE GENOMIC DNA]</scope>
    <source>
        <strain evidence="3 4">AL-21</strain>
    </source>
</reference>
<keyword evidence="2" id="KW-1133">Transmembrane helix</keyword>
<keyword evidence="2" id="KW-0472">Membrane</keyword>
<reference evidence="4" key="1">
    <citation type="submission" date="2011-02" db="EMBL/GenBank/DDBJ databases">
        <title>Complete sequence of Methanobacterium sp. AL-21.</title>
        <authorList>
            <consortium name="US DOE Joint Genome Institute"/>
            <person name="Lucas S."/>
            <person name="Copeland A."/>
            <person name="Lapidus A."/>
            <person name="Cheng J.-F."/>
            <person name="Goodwin L."/>
            <person name="Pitluck S."/>
            <person name="Chertkov O."/>
            <person name="Detter J.C."/>
            <person name="Han C."/>
            <person name="Tapia R."/>
            <person name="Land M."/>
            <person name="Hauser L."/>
            <person name="Kyrpides N."/>
            <person name="Ivanova N."/>
            <person name="Mikhailova N."/>
            <person name="Pagani I."/>
            <person name="Cadillo-Quiroz H."/>
            <person name="Imachi H."/>
            <person name="Zinder S."/>
            <person name="Liu W."/>
            <person name="Woyke T."/>
        </authorList>
    </citation>
    <scope>NUCLEOTIDE SEQUENCE [LARGE SCALE GENOMIC DNA]</scope>
    <source>
        <strain evidence="4">AL-21</strain>
    </source>
</reference>
<organism evidence="3 4">
    <name type="scientific">Methanobacterium lacus (strain AL-21)</name>
    <dbReference type="NCBI Taxonomy" id="877455"/>
    <lineage>
        <taxon>Archaea</taxon>
        <taxon>Methanobacteriati</taxon>
        <taxon>Methanobacteriota</taxon>
        <taxon>Methanomada group</taxon>
        <taxon>Methanobacteria</taxon>
        <taxon>Methanobacteriales</taxon>
        <taxon>Methanobacteriaceae</taxon>
        <taxon>Methanobacterium</taxon>
    </lineage>
</organism>
<dbReference type="RefSeq" id="WP_013644954.1">
    <property type="nucleotide sequence ID" value="NC_015216.1"/>
</dbReference>
<dbReference type="HOGENOM" id="CLU_1340750_0_0_2"/>